<feature type="transmembrane region" description="Helical" evidence="1">
    <location>
        <begin position="67"/>
        <end position="90"/>
    </location>
</feature>
<dbReference type="Gene3D" id="1.20.1530.20">
    <property type="match status" value="1"/>
</dbReference>
<protein>
    <recommendedName>
        <fullName evidence="4">BASS family bile acid:Na+ symporter</fullName>
    </recommendedName>
</protein>
<keyword evidence="1" id="KW-0472">Membrane</keyword>
<dbReference type="AlphaFoldDB" id="A0A4R2Q5S7"/>
<keyword evidence="3" id="KW-1185">Reference proteome</keyword>
<sequence>MIVRVLGAAARHGRLLLVAGLLTGFLFPALAQAMRPWLPELVAGLMFVAALRIGPRQALGAVRELPAVVGLVLIYQLALPLAVAGGLWAVGLGGTAAATALILLFAASPISGAPNLTVLSGGDPAPVLRVLIVATALLPVTVLPVFFVAQGLGGAGAVLAAAARLMAVILLAAGAAFTLRHLVLRAPQPPTIAALDGLSALAMAVVVVGLMSQAGPTLIARPAEFAGWLALACAANLGAQLVAARLLNHTRFRDQRTGLSIAAGNRNIALFLVALPPEVTTPLLIFIGCYQVPMYLTPLIMGRLYRR</sequence>
<feature type="transmembrane region" description="Helical" evidence="1">
    <location>
        <begin position="12"/>
        <end position="31"/>
    </location>
</feature>
<dbReference type="EMBL" id="SLXP01000001">
    <property type="protein sequence ID" value="TCP44223.1"/>
    <property type="molecule type" value="Genomic_DNA"/>
</dbReference>
<feature type="transmembrane region" description="Helical" evidence="1">
    <location>
        <begin position="96"/>
        <end position="118"/>
    </location>
</feature>
<evidence type="ECO:0000313" key="3">
    <source>
        <dbReference type="Proteomes" id="UP000294835"/>
    </source>
</evidence>
<evidence type="ECO:0000313" key="2">
    <source>
        <dbReference type="EMBL" id="TCP44223.1"/>
    </source>
</evidence>
<dbReference type="Proteomes" id="UP000294835">
    <property type="component" value="Unassembled WGS sequence"/>
</dbReference>
<proteinExistence type="predicted"/>
<keyword evidence="1" id="KW-0812">Transmembrane</keyword>
<organism evidence="2 3">
    <name type="scientific">Rhodovulum marinum</name>
    <dbReference type="NCBI Taxonomy" id="320662"/>
    <lineage>
        <taxon>Bacteria</taxon>
        <taxon>Pseudomonadati</taxon>
        <taxon>Pseudomonadota</taxon>
        <taxon>Alphaproteobacteria</taxon>
        <taxon>Rhodobacterales</taxon>
        <taxon>Paracoccaceae</taxon>
        <taxon>Rhodovulum</taxon>
    </lineage>
</organism>
<dbReference type="InterPro" id="IPR038770">
    <property type="entry name" value="Na+/solute_symporter_sf"/>
</dbReference>
<reference evidence="2 3" key="1">
    <citation type="submission" date="2019-03" db="EMBL/GenBank/DDBJ databases">
        <title>Genomic Encyclopedia of Type Strains, Phase IV (KMG-IV): sequencing the most valuable type-strain genomes for metagenomic binning, comparative biology and taxonomic classification.</title>
        <authorList>
            <person name="Goeker M."/>
        </authorList>
    </citation>
    <scope>NUCLEOTIDE SEQUENCE [LARGE SCALE GENOMIC DNA]</scope>
    <source>
        <strain evidence="2 3">DSM 18063</strain>
    </source>
</reference>
<accession>A0A4R2Q5S7</accession>
<feature type="transmembrane region" description="Helical" evidence="1">
    <location>
        <begin position="130"/>
        <end position="149"/>
    </location>
</feature>
<evidence type="ECO:0000256" key="1">
    <source>
        <dbReference type="SAM" id="Phobius"/>
    </source>
</evidence>
<feature type="transmembrane region" description="Helical" evidence="1">
    <location>
        <begin position="37"/>
        <end position="55"/>
    </location>
</feature>
<evidence type="ECO:0008006" key="4">
    <source>
        <dbReference type="Google" id="ProtNLM"/>
    </source>
</evidence>
<name>A0A4R2Q5S7_9RHOB</name>
<feature type="transmembrane region" description="Helical" evidence="1">
    <location>
        <begin position="191"/>
        <end position="213"/>
    </location>
</feature>
<dbReference type="RefSeq" id="WP_132460364.1">
    <property type="nucleotide sequence ID" value="NZ_SLXP01000001.1"/>
</dbReference>
<comment type="caution">
    <text evidence="2">The sequence shown here is derived from an EMBL/GenBank/DDBJ whole genome shotgun (WGS) entry which is preliminary data.</text>
</comment>
<gene>
    <name evidence="2" type="ORF">EV662_101314</name>
</gene>
<feature type="transmembrane region" description="Helical" evidence="1">
    <location>
        <begin position="155"/>
        <end position="179"/>
    </location>
</feature>
<keyword evidence="1" id="KW-1133">Transmembrane helix</keyword>
<dbReference type="OrthoDB" id="8477735at2"/>
<feature type="transmembrane region" description="Helical" evidence="1">
    <location>
        <begin position="225"/>
        <end position="247"/>
    </location>
</feature>